<name>A0A4S8MH27_DENBC</name>
<keyword evidence="1" id="KW-0732">Signal</keyword>
<dbReference type="SUPFAM" id="SSF52309">
    <property type="entry name" value="N-(deoxy)ribosyltransferase-like"/>
    <property type="match status" value="1"/>
</dbReference>
<dbReference type="OrthoDB" id="3078403at2759"/>
<evidence type="ECO:0000256" key="1">
    <source>
        <dbReference type="SAM" id="SignalP"/>
    </source>
</evidence>
<reference evidence="2 3" key="1">
    <citation type="journal article" date="2019" name="Nat. Ecol. Evol.">
        <title>Megaphylogeny resolves global patterns of mushroom evolution.</title>
        <authorList>
            <person name="Varga T."/>
            <person name="Krizsan K."/>
            <person name="Foldi C."/>
            <person name="Dima B."/>
            <person name="Sanchez-Garcia M."/>
            <person name="Sanchez-Ramirez S."/>
            <person name="Szollosi G.J."/>
            <person name="Szarkandi J.G."/>
            <person name="Papp V."/>
            <person name="Albert L."/>
            <person name="Andreopoulos W."/>
            <person name="Angelini C."/>
            <person name="Antonin V."/>
            <person name="Barry K.W."/>
            <person name="Bougher N.L."/>
            <person name="Buchanan P."/>
            <person name="Buyck B."/>
            <person name="Bense V."/>
            <person name="Catcheside P."/>
            <person name="Chovatia M."/>
            <person name="Cooper J."/>
            <person name="Damon W."/>
            <person name="Desjardin D."/>
            <person name="Finy P."/>
            <person name="Geml J."/>
            <person name="Haridas S."/>
            <person name="Hughes K."/>
            <person name="Justo A."/>
            <person name="Karasinski D."/>
            <person name="Kautmanova I."/>
            <person name="Kiss B."/>
            <person name="Kocsube S."/>
            <person name="Kotiranta H."/>
            <person name="LaButti K.M."/>
            <person name="Lechner B.E."/>
            <person name="Liimatainen K."/>
            <person name="Lipzen A."/>
            <person name="Lukacs Z."/>
            <person name="Mihaltcheva S."/>
            <person name="Morgado L.N."/>
            <person name="Niskanen T."/>
            <person name="Noordeloos M.E."/>
            <person name="Ohm R.A."/>
            <person name="Ortiz-Santana B."/>
            <person name="Ovrebo C."/>
            <person name="Racz N."/>
            <person name="Riley R."/>
            <person name="Savchenko A."/>
            <person name="Shiryaev A."/>
            <person name="Soop K."/>
            <person name="Spirin V."/>
            <person name="Szebenyi C."/>
            <person name="Tomsovsky M."/>
            <person name="Tulloss R.E."/>
            <person name="Uehling J."/>
            <person name="Grigoriev I.V."/>
            <person name="Vagvolgyi C."/>
            <person name="Papp T."/>
            <person name="Martin F.M."/>
            <person name="Miettinen O."/>
            <person name="Hibbett D.S."/>
            <person name="Nagy L.G."/>
        </authorList>
    </citation>
    <scope>NUCLEOTIDE SEQUENCE [LARGE SCALE GENOMIC DNA]</scope>
    <source>
        <strain evidence="2 3">CBS 962.96</strain>
    </source>
</reference>
<evidence type="ECO:0000313" key="3">
    <source>
        <dbReference type="Proteomes" id="UP000297245"/>
    </source>
</evidence>
<sequence length="202" mass="22531">MLFSLSNLTLAFTALSALSQLGVNAAPLHGSNETSSLEFDRRGSTQSSLTSVVDHLDTLGRCPTQQEVNQIAEELNGELTNALFWTNGVDLVTQGKIKKKYHKKVLRDVFPGEILDRIRELCGHNPNHSNGDAFMLMSTAMATIATGEAWVLTTQEWSTQVLQNPDVYFQREMTTLHSLKKVHGVLVYYWDGKKLQGGHRAW</sequence>
<feature type="chain" id="PRO_5020260075" evidence="1">
    <location>
        <begin position="26"/>
        <end position="202"/>
    </location>
</feature>
<dbReference type="Proteomes" id="UP000297245">
    <property type="component" value="Unassembled WGS sequence"/>
</dbReference>
<dbReference type="AlphaFoldDB" id="A0A4S8MH27"/>
<accession>A0A4S8MH27</accession>
<dbReference type="EMBL" id="ML179082">
    <property type="protein sequence ID" value="THV01990.1"/>
    <property type="molecule type" value="Genomic_DNA"/>
</dbReference>
<proteinExistence type="predicted"/>
<feature type="signal peptide" evidence="1">
    <location>
        <begin position="1"/>
        <end position="25"/>
    </location>
</feature>
<keyword evidence="3" id="KW-1185">Reference proteome</keyword>
<evidence type="ECO:0000313" key="2">
    <source>
        <dbReference type="EMBL" id="THV01990.1"/>
    </source>
</evidence>
<gene>
    <name evidence="2" type="ORF">K435DRAFT_836680</name>
</gene>
<organism evidence="2 3">
    <name type="scientific">Dendrothele bispora (strain CBS 962.96)</name>
    <dbReference type="NCBI Taxonomy" id="1314807"/>
    <lineage>
        <taxon>Eukaryota</taxon>
        <taxon>Fungi</taxon>
        <taxon>Dikarya</taxon>
        <taxon>Basidiomycota</taxon>
        <taxon>Agaricomycotina</taxon>
        <taxon>Agaricomycetes</taxon>
        <taxon>Agaricomycetidae</taxon>
        <taxon>Agaricales</taxon>
        <taxon>Agaricales incertae sedis</taxon>
        <taxon>Dendrothele</taxon>
    </lineage>
</organism>
<protein>
    <submittedName>
        <fullName evidence="2">Uncharacterized protein</fullName>
    </submittedName>
</protein>